<comment type="cofactor">
    <cofactor evidence="1">
        <name>Mg(2+)</name>
        <dbReference type="ChEBI" id="CHEBI:18420"/>
    </cofactor>
</comment>
<evidence type="ECO:0000259" key="13">
    <source>
        <dbReference type="Pfam" id="PF08245"/>
    </source>
</evidence>
<protein>
    <recommendedName>
        <fullName evidence="3">tetrahydrofolate synthase</fullName>
        <ecNumber evidence="3">6.3.2.17</ecNumber>
    </recommendedName>
    <alternativeName>
        <fullName evidence="9">Tetrahydrofolylpolyglutamate synthase</fullName>
    </alternativeName>
</protein>
<dbReference type="PANTHER" id="PTHR11136:SF0">
    <property type="entry name" value="DIHYDROFOLATE SYNTHETASE-RELATED"/>
    <property type="match status" value="1"/>
</dbReference>
<dbReference type="Gene3D" id="3.90.190.20">
    <property type="entry name" value="Mur ligase, C-terminal domain"/>
    <property type="match status" value="1"/>
</dbReference>
<dbReference type="InterPro" id="IPR018109">
    <property type="entry name" value="Folylpolyglutamate_synth_CS"/>
</dbReference>
<dbReference type="GO" id="GO:0005524">
    <property type="term" value="F:ATP binding"/>
    <property type="evidence" value="ECO:0007669"/>
    <property type="project" value="UniProtKB-KW"/>
</dbReference>
<evidence type="ECO:0000256" key="7">
    <source>
        <dbReference type="ARBA" id="ARBA00022840"/>
    </source>
</evidence>
<sequence length="428" mass="48397">MNYAEAIQYIENRSSHKTKAGLERMREFLIRLGNPHKNLKFIHIAGTNGKGSTCAMLSSILISSGYKVGIYTSPHLDKYNERITINNTTISDKDFINYTLKLKPICDDMENSEYGRPTVFEILTAIGFCYFYDKNVDFVVLEVGLGGRFDATNIIENSIVSCIASISFDHTAYLGSTLSQIAFEKGGIIKKNCPVVLYSQSKEVYNVIKDIADKNNSKLYFTENAGVKINYRDLEKTIISIKNQYIDYENIEMKLIGNYQPFNCAFVLLICTALRDSGVNISDDNIYNGIKNAKWNGRMEILSKNPTILIDGAHNIDGISMLSKSLSEYFSDKTITLVLGVLGDKEYEKMIELIIPMADRVVITEPHSYRKLDIQKLEQYVSVYNKELHKEKDIEKAIDLAKNISNDNDVIVCAGSLYMVGEIRKILK</sequence>
<dbReference type="PROSITE" id="PS01012">
    <property type="entry name" value="FOLYLPOLYGLU_SYNT_2"/>
    <property type="match status" value="1"/>
</dbReference>
<dbReference type="FunFam" id="3.40.1190.10:FF:000011">
    <property type="entry name" value="Folylpolyglutamate synthase/dihydrofolate synthase"/>
    <property type="match status" value="1"/>
</dbReference>
<reference evidence="14" key="1">
    <citation type="submission" date="2020-10" db="EMBL/GenBank/DDBJ databases">
        <authorList>
            <person name="Gilroy R."/>
        </authorList>
    </citation>
    <scope>NUCLEOTIDE SEQUENCE</scope>
    <source>
        <strain evidence="14">F6-4510</strain>
    </source>
</reference>
<feature type="domain" description="Mur ligase central" evidence="13">
    <location>
        <begin position="44"/>
        <end position="269"/>
    </location>
</feature>
<keyword evidence="8" id="KW-0460">Magnesium</keyword>
<dbReference type="GO" id="GO:0005737">
    <property type="term" value="C:cytoplasm"/>
    <property type="evidence" value="ECO:0007669"/>
    <property type="project" value="TreeGrafter"/>
</dbReference>
<proteinExistence type="inferred from homology"/>
<evidence type="ECO:0000256" key="6">
    <source>
        <dbReference type="ARBA" id="ARBA00022741"/>
    </source>
</evidence>
<evidence type="ECO:0000256" key="5">
    <source>
        <dbReference type="ARBA" id="ARBA00022723"/>
    </source>
</evidence>
<gene>
    <name evidence="14" type="ORF">IAC55_00715</name>
</gene>
<evidence type="ECO:0000256" key="10">
    <source>
        <dbReference type="ARBA" id="ARBA00047493"/>
    </source>
</evidence>
<evidence type="ECO:0000256" key="11">
    <source>
        <dbReference type="PIRNR" id="PIRNR001563"/>
    </source>
</evidence>
<dbReference type="EC" id="6.3.2.17" evidence="3"/>
<dbReference type="SUPFAM" id="SSF53244">
    <property type="entry name" value="MurD-like peptide ligases, peptide-binding domain"/>
    <property type="match status" value="1"/>
</dbReference>
<dbReference type="InterPro" id="IPR036615">
    <property type="entry name" value="Mur_ligase_C_dom_sf"/>
</dbReference>
<evidence type="ECO:0000256" key="4">
    <source>
        <dbReference type="ARBA" id="ARBA00022598"/>
    </source>
</evidence>
<evidence type="ECO:0000256" key="1">
    <source>
        <dbReference type="ARBA" id="ARBA00001946"/>
    </source>
</evidence>
<keyword evidence="7 11" id="KW-0067">ATP-binding</keyword>
<dbReference type="Pfam" id="PF02875">
    <property type="entry name" value="Mur_ligase_C"/>
    <property type="match status" value="1"/>
</dbReference>
<comment type="similarity">
    <text evidence="2 11">Belongs to the folylpolyglutamate synthase family.</text>
</comment>
<comment type="caution">
    <text evidence="14">The sequence shown here is derived from an EMBL/GenBank/DDBJ whole genome shotgun (WGS) entry which is preliminary data.</text>
</comment>
<evidence type="ECO:0000256" key="9">
    <source>
        <dbReference type="ARBA" id="ARBA00030592"/>
    </source>
</evidence>
<dbReference type="SUPFAM" id="SSF53623">
    <property type="entry name" value="MurD-like peptide ligases, catalytic domain"/>
    <property type="match status" value="1"/>
</dbReference>
<dbReference type="PROSITE" id="PS01011">
    <property type="entry name" value="FOLYLPOLYGLU_SYNT_1"/>
    <property type="match status" value="1"/>
</dbReference>
<name>A0A9D9DW54_9FIRM</name>
<dbReference type="InterPro" id="IPR001645">
    <property type="entry name" value="Folylpolyglutamate_synth"/>
</dbReference>
<evidence type="ECO:0000256" key="2">
    <source>
        <dbReference type="ARBA" id="ARBA00008276"/>
    </source>
</evidence>
<keyword evidence="5" id="KW-0479">Metal-binding</keyword>
<dbReference type="NCBIfam" id="TIGR01499">
    <property type="entry name" value="folC"/>
    <property type="match status" value="1"/>
</dbReference>
<dbReference type="EMBL" id="JADIMX010000015">
    <property type="protein sequence ID" value="MBO8433828.1"/>
    <property type="molecule type" value="Genomic_DNA"/>
</dbReference>
<dbReference type="InterPro" id="IPR004101">
    <property type="entry name" value="Mur_ligase_C"/>
</dbReference>
<dbReference type="Gene3D" id="3.40.1190.10">
    <property type="entry name" value="Mur-like, catalytic domain"/>
    <property type="match status" value="1"/>
</dbReference>
<dbReference type="PIRSF" id="PIRSF001563">
    <property type="entry name" value="Folylpolyglu_synth"/>
    <property type="match status" value="1"/>
</dbReference>
<feature type="domain" description="Mur ligase C-terminal" evidence="12">
    <location>
        <begin position="297"/>
        <end position="416"/>
    </location>
</feature>
<dbReference type="GO" id="GO:0008841">
    <property type="term" value="F:dihydrofolate synthase activity"/>
    <property type="evidence" value="ECO:0007669"/>
    <property type="project" value="TreeGrafter"/>
</dbReference>
<accession>A0A9D9DW54</accession>
<evidence type="ECO:0000313" key="15">
    <source>
        <dbReference type="Proteomes" id="UP000823611"/>
    </source>
</evidence>
<dbReference type="PANTHER" id="PTHR11136">
    <property type="entry name" value="FOLYLPOLYGLUTAMATE SYNTHASE-RELATED"/>
    <property type="match status" value="1"/>
</dbReference>
<dbReference type="GO" id="GO:0046872">
    <property type="term" value="F:metal ion binding"/>
    <property type="evidence" value="ECO:0007669"/>
    <property type="project" value="UniProtKB-KW"/>
</dbReference>
<evidence type="ECO:0000256" key="3">
    <source>
        <dbReference type="ARBA" id="ARBA00013025"/>
    </source>
</evidence>
<keyword evidence="4 11" id="KW-0436">Ligase</keyword>
<dbReference type="GO" id="GO:0004326">
    <property type="term" value="F:tetrahydrofolylpolyglutamate synthase activity"/>
    <property type="evidence" value="ECO:0007669"/>
    <property type="project" value="UniProtKB-EC"/>
</dbReference>
<evidence type="ECO:0000313" key="14">
    <source>
        <dbReference type="EMBL" id="MBO8433828.1"/>
    </source>
</evidence>
<dbReference type="Pfam" id="PF08245">
    <property type="entry name" value="Mur_ligase_M"/>
    <property type="match status" value="1"/>
</dbReference>
<evidence type="ECO:0000259" key="12">
    <source>
        <dbReference type="Pfam" id="PF02875"/>
    </source>
</evidence>
<comment type="catalytic activity">
    <reaction evidence="10">
        <text>(6S)-5,6,7,8-tetrahydrofolyl-(gamma-L-Glu)(n) + L-glutamate + ATP = (6S)-5,6,7,8-tetrahydrofolyl-(gamma-L-Glu)(n+1) + ADP + phosphate + H(+)</text>
        <dbReference type="Rhea" id="RHEA:10580"/>
        <dbReference type="Rhea" id="RHEA-COMP:14738"/>
        <dbReference type="Rhea" id="RHEA-COMP:14740"/>
        <dbReference type="ChEBI" id="CHEBI:15378"/>
        <dbReference type="ChEBI" id="CHEBI:29985"/>
        <dbReference type="ChEBI" id="CHEBI:30616"/>
        <dbReference type="ChEBI" id="CHEBI:43474"/>
        <dbReference type="ChEBI" id="CHEBI:141005"/>
        <dbReference type="ChEBI" id="CHEBI:456216"/>
        <dbReference type="EC" id="6.3.2.17"/>
    </reaction>
</comment>
<dbReference type="InterPro" id="IPR036565">
    <property type="entry name" value="Mur-like_cat_sf"/>
</dbReference>
<reference evidence="14" key="2">
    <citation type="journal article" date="2021" name="PeerJ">
        <title>Extensive microbial diversity within the chicken gut microbiome revealed by metagenomics and culture.</title>
        <authorList>
            <person name="Gilroy R."/>
            <person name="Ravi A."/>
            <person name="Getino M."/>
            <person name="Pursley I."/>
            <person name="Horton D.L."/>
            <person name="Alikhan N.F."/>
            <person name="Baker D."/>
            <person name="Gharbi K."/>
            <person name="Hall N."/>
            <person name="Watson M."/>
            <person name="Adriaenssens E.M."/>
            <person name="Foster-Nyarko E."/>
            <person name="Jarju S."/>
            <person name="Secka A."/>
            <person name="Antonio M."/>
            <person name="Oren A."/>
            <person name="Chaudhuri R.R."/>
            <person name="La Ragione R."/>
            <person name="Hildebrand F."/>
            <person name="Pallen M.J."/>
        </authorList>
    </citation>
    <scope>NUCLEOTIDE SEQUENCE</scope>
    <source>
        <strain evidence="14">F6-4510</strain>
    </source>
</reference>
<dbReference type="Proteomes" id="UP000823611">
    <property type="component" value="Unassembled WGS sequence"/>
</dbReference>
<organism evidence="14 15">
    <name type="scientific">Candidatus Fimicola merdigallinarum</name>
    <dbReference type="NCBI Taxonomy" id="2840819"/>
    <lineage>
        <taxon>Bacteria</taxon>
        <taxon>Bacillati</taxon>
        <taxon>Bacillota</taxon>
        <taxon>Clostridia</taxon>
        <taxon>Lachnospirales</taxon>
        <taxon>Lachnospiraceae</taxon>
        <taxon>Lachnospiraceae incertae sedis</taxon>
        <taxon>Candidatus Fimicola</taxon>
    </lineage>
</organism>
<dbReference type="InterPro" id="IPR013221">
    <property type="entry name" value="Mur_ligase_cen"/>
</dbReference>
<dbReference type="AlphaFoldDB" id="A0A9D9DW54"/>
<evidence type="ECO:0000256" key="8">
    <source>
        <dbReference type="ARBA" id="ARBA00022842"/>
    </source>
</evidence>
<keyword evidence="6 11" id="KW-0547">Nucleotide-binding</keyword>